<dbReference type="EMBL" id="CP076128">
    <property type="protein sequence ID" value="QWG06666.1"/>
    <property type="molecule type" value="Genomic_DNA"/>
</dbReference>
<keyword evidence="1" id="KW-0812">Transmembrane</keyword>
<evidence type="ECO:0000313" key="4">
    <source>
        <dbReference type="Proteomes" id="UP000682802"/>
    </source>
</evidence>
<dbReference type="SMART" id="SM00850">
    <property type="entry name" value="LytTR"/>
    <property type="match status" value="1"/>
</dbReference>
<reference evidence="3 4" key="1">
    <citation type="submission" date="2021-05" db="EMBL/GenBank/DDBJ databases">
        <title>Comparative genomic studies on the polysaccharide-degrading batcterial strains of the Flammeovirga genus.</title>
        <authorList>
            <person name="Zewei F."/>
            <person name="Zheng Z."/>
            <person name="Yu L."/>
            <person name="Ruyue G."/>
            <person name="Yanhong M."/>
            <person name="Yuanyuan C."/>
            <person name="Jingyan G."/>
            <person name="Wenjun H."/>
        </authorList>
    </citation>
    <scope>NUCLEOTIDE SEQUENCE [LARGE SCALE GENOMIC DNA]</scope>
    <source>
        <strain evidence="3 4">YS10</strain>
    </source>
</reference>
<dbReference type="Proteomes" id="UP000682802">
    <property type="component" value="Chromosome 1"/>
</dbReference>
<feature type="domain" description="HTH LytTR-type" evidence="2">
    <location>
        <begin position="258"/>
        <end position="305"/>
    </location>
</feature>
<feature type="transmembrane region" description="Helical" evidence="1">
    <location>
        <begin position="68"/>
        <end position="90"/>
    </location>
</feature>
<dbReference type="InterPro" id="IPR007492">
    <property type="entry name" value="LytTR_DNA-bd_dom"/>
</dbReference>
<protein>
    <submittedName>
        <fullName evidence="3">LytTR family transcriptional regulator</fullName>
    </submittedName>
</protein>
<evidence type="ECO:0000259" key="2">
    <source>
        <dbReference type="PROSITE" id="PS50930"/>
    </source>
</evidence>
<proteinExistence type="predicted"/>
<keyword evidence="1" id="KW-1133">Transmembrane helix</keyword>
<evidence type="ECO:0000256" key="1">
    <source>
        <dbReference type="SAM" id="Phobius"/>
    </source>
</evidence>
<evidence type="ECO:0000313" key="3">
    <source>
        <dbReference type="EMBL" id="QWG06666.1"/>
    </source>
</evidence>
<sequence length="305" mass="35090">MVINIYARLHLVGKIMLINNLNAPFPLLQSNKVKLISSVSFGLFVFGFLYIFQPFGISEVQFYKPLFIGGYALITFCCVAFSFFALPYILKSTFNPDKWTVKKAALYTSFIILIISIGNWYYTSTIGQEVISINHSFLKFIGITFSVGIFPTVIFLIFTEKTLRQVNASKAEDITKHIYSEEDKVDNKADKARIPQIDFTADNSNILLDQNNFICIKSEGNYLEVFFFLDDKLNKVVIRYPLKKAFEQVNQLNNIHHCHKSFIANFDQIEKVTGNARNYELHLRNLTFTIPVSRSFSKELIALYK</sequence>
<gene>
    <name evidence="3" type="ORF">KM029_15320</name>
</gene>
<name>A0ABX8GTF7_9BACT</name>
<keyword evidence="1" id="KW-0472">Membrane</keyword>
<keyword evidence="4" id="KW-1185">Reference proteome</keyword>
<feature type="transmembrane region" description="Helical" evidence="1">
    <location>
        <begin position="104"/>
        <end position="122"/>
    </location>
</feature>
<accession>A0ABX8GTF7</accession>
<dbReference type="PROSITE" id="PS50930">
    <property type="entry name" value="HTH_LYTTR"/>
    <property type="match status" value="1"/>
</dbReference>
<dbReference type="Gene3D" id="2.40.50.1020">
    <property type="entry name" value="LytTr DNA-binding domain"/>
    <property type="match status" value="1"/>
</dbReference>
<dbReference type="Pfam" id="PF04397">
    <property type="entry name" value="LytTR"/>
    <property type="match status" value="1"/>
</dbReference>
<dbReference type="RefSeq" id="WP_144074072.1">
    <property type="nucleotide sequence ID" value="NZ_CP076128.1"/>
</dbReference>
<organism evidence="3 4">
    <name type="scientific">Flammeovirga kamogawensis</name>
    <dbReference type="NCBI Taxonomy" id="373891"/>
    <lineage>
        <taxon>Bacteria</taxon>
        <taxon>Pseudomonadati</taxon>
        <taxon>Bacteroidota</taxon>
        <taxon>Cytophagia</taxon>
        <taxon>Cytophagales</taxon>
        <taxon>Flammeovirgaceae</taxon>
        <taxon>Flammeovirga</taxon>
    </lineage>
</organism>
<feature type="transmembrane region" description="Helical" evidence="1">
    <location>
        <begin position="35"/>
        <end position="56"/>
    </location>
</feature>
<feature type="transmembrane region" description="Helical" evidence="1">
    <location>
        <begin position="137"/>
        <end position="158"/>
    </location>
</feature>